<dbReference type="SUPFAM" id="SSF47862">
    <property type="entry name" value="Saposin"/>
    <property type="match status" value="8"/>
</dbReference>
<sequence>MQLWRVLALSAAAAACAVSGAHGASPIEGDDNAESTGLFSFLTQELQRQSELVQRFFGASLEAPATTIVIVEDEAFYDDAENEHDALTHQEQQLACLTAVQVLHERDELKQERQQLAKRLRSPFKRAFQVLSLHYDDETSCEDLDDMRLVDECIRVLDMEDEVRKFMTRGRSDEQVCTLVRETYPVGTQQVGGELSCKLCKRFVQMVVQALKQEVSNVEQVREIIGDICDSMSADSMCHTFLKQYDQIVDWLKHGTDPAVVCLQLTMCPVTKQVEQLADLTALALKKTDNGHACFYCTKVSCIVRYVSKMFPSQLDTVHQLLKFACKLTPQDCKCELLDQNFDKIVALAKQDKTPHEICVALNICKKTDSASALSESQESIQEALTALVPLADFDVNQDDKKCFYCDYITTLIQIVLQEDPDQVNEIREYADMICSILGDDNVCHKYVGKLDTVIDQLRKGKHPREICTGLKYCGAKTLPLFGNTESNAVQDNQTCLYCDYVALVLHVIMQQDADQVDQVREYADMICGFMGTDNVCHQYVDKLDVMIDQLKKGRHPREICVELKFCTKSMNALPGSVENAMSAMVATRRSVDVQDDKKCFYCDYVATMIQVILQEDADQVNEIREYADLICGMLGADNVCHKIAFLPGVTRGDEDLSSFDQGLVKVVKNSIESAIDGCFVCTQLTSVIEVALEQDPAQINQIRQIADLVCGFLPTDTKCRPYIDKLDEVIDSLKKGEKPKAICHDMKFCPATHGIEKVIQSSLSASSPTSDKGNTTCAYCSGVVTVLEYALKQQPDQVREARQAAGIVCELLAADDKCHQDLKWFDAAVFQLKAGKQPHEICQNLQFCSSAAEVNSIKLSDLKFLDPSLAPSRCSICKQNSLLLASMITKPDSLATFTDEMNSVCRLIPESKECELLTKHRDTIIDALKNNEDVETICTRIHECKPLNQVTKPAESEKFMSMGCLLCEYTAEMLAYAAKNQNELRLAKVALETMCTILPPSAKCDVLSSKFDELVTLVGAGKSPSQACHSIALCGAAFVEAPEAEQTERPDYLLPAQFAQTPVGELVEVA</sequence>
<dbReference type="InterPro" id="IPR011001">
    <property type="entry name" value="Saposin-like"/>
</dbReference>
<feature type="domain" description="Saposin B-type" evidence="4">
    <location>
        <begin position="492"/>
        <end position="571"/>
    </location>
</feature>
<evidence type="ECO:0000256" key="3">
    <source>
        <dbReference type="SAM" id="SignalP"/>
    </source>
</evidence>
<keyword evidence="6" id="KW-1185">Reference proteome</keyword>
<dbReference type="eggNOG" id="KOG1340">
    <property type="taxonomic scope" value="Eukaryota"/>
</dbReference>
<protein>
    <recommendedName>
        <fullName evidence="4">Saposin B-type domain-containing protein</fullName>
    </recommendedName>
</protein>
<dbReference type="Gene3D" id="1.10.225.10">
    <property type="entry name" value="Saposin-like"/>
    <property type="match status" value="8"/>
</dbReference>
<feature type="domain" description="Saposin B-type" evidence="4">
    <location>
        <begin position="399"/>
        <end position="478"/>
    </location>
</feature>
<dbReference type="VEuPathDB" id="FungiDB:PYU1_G007554"/>
<dbReference type="SMART" id="SM00741">
    <property type="entry name" value="SapB"/>
    <property type="match status" value="8"/>
</dbReference>
<dbReference type="AlphaFoldDB" id="K3WRH6"/>
<evidence type="ECO:0000256" key="1">
    <source>
        <dbReference type="ARBA" id="ARBA00023157"/>
    </source>
</evidence>
<feature type="domain" description="Saposin B-type" evidence="4">
    <location>
        <begin position="871"/>
        <end position="949"/>
    </location>
</feature>
<dbReference type="InParanoid" id="K3WRH6"/>
<dbReference type="EnsemblProtists" id="PYU1_T007570">
    <property type="protein sequence ID" value="PYU1_T007570"/>
    <property type="gene ID" value="PYU1_G007554"/>
</dbReference>
<evidence type="ECO:0000313" key="5">
    <source>
        <dbReference type="EnsemblProtists" id="PYU1_T007570"/>
    </source>
</evidence>
<dbReference type="Pfam" id="PF03489">
    <property type="entry name" value="SapB_2"/>
    <property type="match status" value="2"/>
</dbReference>
<evidence type="ECO:0000313" key="6">
    <source>
        <dbReference type="Proteomes" id="UP000019132"/>
    </source>
</evidence>
<dbReference type="InterPro" id="IPR051428">
    <property type="entry name" value="Sphingo_Act-Surfact_Prot"/>
</dbReference>
<keyword evidence="1" id="KW-1015">Disulfide bond</keyword>
<dbReference type="PROSITE" id="PS50015">
    <property type="entry name" value="SAP_B"/>
    <property type="match status" value="7"/>
</dbReference>
<feature type="domain" description="Saposin B-type" evidence="4">
    <location>
        <begin position="675"/>
        <end position="754"/>
    </location>
</feature>
<reference evidence="6" key="1">
    <citation type="journal article" date="2010" name="Genome Biol.">
        <title>Genome sequence of the necrotrophic plant pathogen Pythium ultimum reveals original pathogenicity mechanisms and effector repertoire.</title>
        <authorList>
            <person name="Levesque C.A."/>
            <person name="Brouwer H."/>
            <person name="Cano L."/>
            <person name="Hamilton J.P."/>
            <person name="Holt C."/>
            <person name="Huitema E."/>
            <person name="Raffaele S."/>
            <person name="Robideau G.P."/>
            <person name="Thines M."/>
            <person name="Win J."/>
            <person name="Zerillo M.M."/>
            <person name="Beakes G.W."/>
            <person name="Boore J.L."/>
            <person name="Busam D."/>
            <person name="Dumas B."/>
            <person name="Ferriera S."/>
            <person name="Fuerstenberg S.I."/>
            <person name="Gachon C.M."/>
            <person name="Gaulin E."/>
            <person name="Govers F."/>
            <person name="Grenville-Briggs L."/>
            <person name="Horner N."/>
            <person name="Hostetler J."/>
            <person name="Jiang R.H."/>
            <person name="Johnson J."/>
            <person name="Krajaejun T."/>
            <person name="Lin H."/>
            <person name="Meijer H.J."/>
            <person name="Moore B."/>
            <person name="Morris P."/>
            <person name="Phuntmart V."/>
            <person name="Puiu D."/>
            <person name="Shetty J."/>
            <person name="Stajich J.E."/>
            <person name="Tripathy S."/>
            <person name="Wawra S."/>
            <person name="van West P."/>
            <person name="Whitty B.R."/>
            <person name="Coutinho P.M."/>
            <person name="Henrissat B."/>
            <person name="Martin F."/>
            <person name="Thomas P.D."/>
            <person name="Tyler B.M."/>
            <person name="De Vries R.P."/>
            <person name="Kamoun S."/>
            <person name="Yandell M."/>
            <person name="Tisserat N."/>
            <person name="Buell C.R."/>
        </authorList>
    </citation>
    <scope>NUCLEOTIDE SEQUENCE</scope>
    <source>
        <strain evidence="6">DAOM:BR144</strain>
    </source>
</reference>
<dbReference type="OMA" id="INTICDG"/>
<feature type="domain" description="Saposin B-type" evidence="4">
    <location>
        <begin position="193"/>
        <end position="272"/>
    </location>
</feature>
<feature type="domain" description="Saposin B-type" evidence="4">
    <location>
        <begin position="961"/>
        <end position="1039"/>
    </location>
</feature>
<feature type="chain" id="PRO_5003868026" description="Saposin B-type domain-containing protein" evidence="3">
    <location>
        <begin position="24"/>
        <end position="1071"/>
    </location>
</feature>
<dbReference type="STRING" id="431595.K3WRH6"/>
<dbReference type="EMBL" id="GL376585">
    <property type="status" value="NOT_ANNOTATED_CDS"/>
    <property type="molecule type" value="Genomic_DNA"/>
</dbReference>
<evidence type="ECO:0000259" key="4">
    <source>
        <dbReference type="PROSITE" id="PS50015"/>
    </source>
</evidence>
<dbReference type="HOGENOM" id="CLU_008320_0_0_1"/>
<organism evidence="5 6">
    <name type="scientific">Globisporangium ultimum (strain ATCC 200006 / CBS 805.95 / DAOM BR144)</name>
    <name type="common">Pythium ultimum</name>
    <dbReference type="NCBI Taxonomy" id="431595"/>
    <lineage>
        <taxon>Eukaryota</taxon>
        <taxon>Sar</taxon>
        <taxon>Stramenopiles</taxon>
        <taxon>Oomycota</taxon>
        <taxon>Peronosporomycetes</taxon>
        <taxon>Pythiales</taxon>
        <taxon>Pythiaceae</taxon>
        <taxon>Globisporangium</taxon>
    </lineage>
</organism>
<evidence type="ECO:0000256" key="2">
    <source>
        <dbReference type="ARBA" id="ARBA00023180"/>
    </source>
</evidence>
<keyword evidence="2" id="KW-0325">Glycoprotein</keyword>
<keyword evidence="3" id="KW-0732">Signal</keyword>
<reference evidence="6" key="2">
    <citation type="submission" date="2010-04" db="EMBL/GenBank/DDBJ databases">
        <authorList>
            <person name="Buell R."/>
            <person name="Hamilton J."/>
            <person name="Hostetler J."/>
        </authorList>
    </citation>
    <scope>NUCLEOTIDE SEQUENCE [LARGE SCALE GENOMIC DNA]</scope>
    <source>
        <strain evidence="6">DAOM:BR144</strain>
    </source>
</reference>
<feature type="domain" description="Saposin B-type" evidence="4">
    <location>
        <begin position="774"/>
        <end position="853"/>
    </location>
</feature>
<dbReference type="InterPro" id="IPR008139">
    <property type="entry name" value="SaposinB_dom"/>
</dbReference>
<proteinExistence type="predicted"/>
<name>K3WRH6_GLOUD</name>
<dbReference type="PANTHER" id="PTHR11480">
    <property type="entry name" value="SAPOSIN-RELATED"/>
    <property type="match status" value="1"/>
</dbReference>
<dbReference type="PROSITE" id="PS51257">
    <property type="entry name" value="PROKAR_LIPOPROTEIN"/>
    <property type="match status" value="1"/>
</dbReference>
<dbReference type="Proteomes" id="UP000019132">
    <property type="component" value="Unassembled WGS sequence"/>
</dbReference>
<dbReference type="InterPro" id="IPR008138">
    <property type="entry name" value="SapB_2"/>
</dbReference>
<reference evidence="5" key="3">
    <citation type="submission" date="2015-02" db="UniProtKB">
        <authorList>
            <consortium name="EnsemblProtists"/>
        </authorList>
    </citation>
    <scope>IDENTIFICATION</scope>
    <source>
        <strain evidence="5">DAOM BR144</strain>
    </source>
</reference>
<accession>K3WRH6</accession>
<feature type="signal peptide" evidence="3">
    <location>
        <begin position="1"/>
        <end position="23"/>
    </location>
</feature>